<name>R5VGV4_9BACT</name>
<proteinExistence type="predicted"/>
<protein>
    <submittedName>
        <fullName evidence="1">Uncharacterized protein</fullName>
    </submittedName>
</protein>
<dbReference type="Proteomes" id="UP000018372">
    <property type="component" value="Unassembled WGS sequence"/>
</dbReference>
<evidence type="ECO:0000313" key="2">
    <source>
        <dbReference type="Proteomes" id="UP000018372"/>
    </source>
</evidence>
<dbReference type="AlphaFoldDB" id="R5VGV4"/>
<sequence length="38" mass="4299">MLLAFFSLKKVTAQMPVSNISTDMEELLLQVCKIIKKS</sequence>
<dbReference type="EMBL" id="CBAT010000118">
    <property type="protein sequence ID" value="CCZ87109.1"/>
    <property type="molecule type" value="Genomic_DNA"/>
</dbReference>
<evidence type="ECO:0000313" key="1">
    <source>
        <dbReference type="EMBL" id="CCZ87109.1"/>
    </source>
</evidence>
<gene>
    <name evidence="1" type="ORF">BN536_01940</name>
</gene>
<accession>R5VGV4</accession>
<organism evidence="1 2">
    <name type="scientific">Phocaeicola plebeius CAG:211</name>
    <dbReference type="NCBI Taxonomy" id="1263052"/>
    <lineage>
        <taxon>Bacteria</taxon>
        <taxon>Pseudomonadati</taxon>
        <taxon>Bacteroidota</taxon>
        <taxon>Bacteroidia</taxon>
        <taxon>Bacteroidales</taxon>
        <taxon>Bacteroidaceae</taxon>
        <taxon>Phocaeicola</taxon>
    </lineage>
</organism>
<comment type="caution">
    <text evidence="1">The sequence shown here is derived from an EMBL/GenBank/DDBJ whole genome shotgun (WGS) entry which is preliminary data.</text>
</comment>
<reference evidence="1" key="1">
    <citation type="submission" date="2012-11" db="EMBL/GenBank/DDBJ databases">
        <title>Dependencies among metagenomic species, viruses, plasmids and units of genetic variation.</title>
        <authorList>
            <person name="Nielsen H.B."/>
            <person name="Almeida M."/>
            <person name="Juncker A.S."/>
            <person name="Rasmussen S."/>
            <person name="Li J."/>
            <person name="Sunagawa S."/>
            <person name="Plichta D."/>
            <person name="Gautier L."/>
            <person name="Le Chatelier E."/>
            <person name="Peletier E."/>
            <person name="Bonde I."/>
            <person name="Nielsen T."/>
            <person name="Manichanh C."/>
            <person name="Arumugam M."/>
            <person name="Batto J."/>
            <person name="Santos M.B.Q.D."/>
            <person name="Blom N."/>
            <person name="Borruel N."/>
            <person name="Burgdorf K.S."/>
            <person name="Boumezbeur F."/>
            <person name="Casellas F."/>
            <person name="Dore J."/>
            <person name="Guarner F."/>
            <person name="Hansen T."/>
            <person name="Hildebrand F."/>
            <person name="Kaas R.S."/>
            <person name="Kennedy S."/>
            <person name="Kristiansen K."/>
            <person name="Kultima J.R."/>
            <person name="Leonard P."/>
            <person name="Levenez F."/>
            <person name="Lund O."/>
            <person name="Moumen B."/>
            <person name="Le Paslier D."/>
            <person name="Pons N."/>
            <person name="Pedersen O."/>
            <person name="Prifti E."/>
            <person name="Qin J."/>
            <person name="Raes J."/>
            <person name="Tap J."/>
            <person name="Tims S."/>
            <person name="Ussery D.W."/>
            <person name="Yamada T."/>
            <person name="MetaHit consortium"/>
            <person name="Renault P."/>
            <person name="Sicheritz-Ponten T."/>
            <person name="Bork P."/>
            <person name="Wang J."/>
            <person name="Brunak S."/>
            <person name="Ehrlich S.D."/>
        </authorList>
    </citation>
    <scope>NUCLEOTIDE SEQUENCE [LARGE SCALE GENOMIC DNA]</scope>
</reference>